<keyword evidence="5" id="KW-1185">Reference proteome</keyword>
<reference evidence="5" key="1">
    <citation type="journal article" date="2019" name="Int. J. Syst. Evol. Microbiol.">
        <title>The Global Catalogue of Microorganisms (GCM) 10K type strain sequencing project: providing services to taxonomists for standard genome sequencing and annotation.</title>
        <authorList>
            <consortium name="The Broad Institute Genomics Platform"/>
            <consortium name="The Broad Institute Genome Sequencing Center for Infectious Disease"/>
            <person name="Wu L."/>
            <person name="Ma J."/>
        </authorList>
    </citation>
    <scope>NUCLEOTIDE SEQUENCE [LARGE SCALE GENOMIC DNA]</scope>
    <source>
        <strain evidence="5">KCTC 52438</strain>
    </source>
</reference>
<gene>
    <name evidence="4" type="ORF">ACFOEK_04950</name>
</gene>
<comment type="similarity">
    <text evidence="1">Belongs to the peptidase C59 family.</text>
</comment>
<dbReference type="GO" id="GO:0016787">
    <property type="term" value="F:hydrolase activity"/>
    <property type="evidence" value="ECO:0007669"/>
    <property type="project" value="UniProtKB-KW"/>
</dbReference>
<dbReference type="Proteomes" id="UP001595476">
    <property type="component" value="Unassembled WGS sequence"/>
</dbReference>
<keyword evidence="2 4" id="KW-0378">Hydrolase</keyword>
<dbReference type="PANTHER" id="PTHR35527">
    <property type="entry name" value="CHOLOYLGLYCINE HYDROLASE"/>
    <property type="match status" value="1"/>
</dbReference>
<evidence type="ECO:0000313" key="5">
    <source>
        <dbReference type="Proteomes" id="UP001595476"/>
    </source>
</evidence>
<evidence type="ECO:0000313" key="4">
    <source>
        <dbReference type="EMBL" id="MFC3150365.1"/>
    </source>
</evidence>
<dbReference type="SUPFAM" id="SSF56235">
    <property type="entry name" value="N-terminal nucleophile aminohydrolases (Ntn hydrolases)"/>
    <property type="match status" value="1"/>
</dbReference>
<evidence type="ECO:0000256" key="2">
    <source>
        <dbReference type="ARBA" id="ARBA00022801"/>
    </source>
</evidence>
<name>A0ABV7HE22_9GAMM</name>
<dbReference type="PANTHER" id="PTHR35527:SF2">
    <property type="entry name" value="HYDROLASE"/>
    <property type="match status" value="1"/>
</dbReference>
<protein>
    <submittedName>
        <fullName evidence="4">Linear amide C-N hydrolase</fullName>
    </submittedName>
</protein>
<dbReference type="InterPro" id="IPR052193">
    <property type="entry name" value="Peptidase_C59"/>
</dbReference>
<dbReference type="EMBL" id="JBHRSZ010000002">
    <property type="protein sequence ID" value="MFC3150365.1"/>
    <property type="molecule type" value="Genomic_DNA"/>
</dbReference>
<organism evidence="4 5">
    <name type="scientific">Litoribrevibacter euphylliae</name>
    <dbReference type="NCBI Taxonomy" id="1834034"/>
    <lineage>
        <taxon>Bacteria</taxon>
        <taxon>Pseudomonadati</taxon>
        <taxon>Pseudomonadota</taxon>
        <taxon>Gammaproteobacteria</taxon>
        <taxon>Oceanospirillales</taxon>
        <taxon>Oceanospirillaceae</taxon>
        <taxon>Litoribrevibacter</taxon>
    </lineage>
</organism>
<dbReference type="InterPro" id="IPR029132">
    <property type="entry name" value="CBAH/NAAA_C"/>
</dbReference>
<dbReference type="Gene3D" id="3.60.60.10">
    <property type="entry name" value="Penicillin V Acylase, Chain A"/>
    <property type="match status" value="1"/>
</dbReference>
<evidence type="ECO:0000256" key="1">
    <source>
        <dbReference type="ARBA" id="ARBA00006625"/>
    </source>
</evidence>
<dbReference type="RefSeq" id="WP_386717036.1">
    <property type="nucleotide sequence ID" value="NZ_JBHRSZ010000002.1"/>
</dbReference>
<accession>A0ABV7HE22</accession>
<feature type="domain" description="Choloylglycine hydrolase/NAAA C-terminal" evidence="3">
    <location>
        <begin position="2"/>
        <end position="303"/>
    </location>
</feature>
<evidence type="ECO:0000259" key="3">
    <source>
        <dbReference type="Pfam" id="PF02275"/>
    </source>
</evidence>
<dbReference type="InterPro" id="IPR029055">
    <property type="entry name" value="Ntn_hydrolases_N"/>
</dbReference>
<proteinExistence type="inferred from homology"/>
<sequence>MCTRVFNNFNSKFLATARNMDWEVQLPTSLFVFKKGLSKTGTAEPKENALTWTSIYDSSVSMVGAPGIGYGASDGINSEGLVANMLYDSNANYGRPKSDHKLLDVLRWAQYVLDVFSTVEQVVTAFSADAKEKIQLLGSKVPGSPKEASLHLSVSDIKGDSAIIEVVNGGFKIYHHSSYRVMTNEPSYETQLLLNNYWTWQWSSENKFPSHTIPGGPFPSDRFERASFYVNHLKNPTSTEEALAQVKSVVANASVPVAFDCKVTSDSPNVAQTLWSTISDHNGQIYYFANARTPDVMWIALNAIDSLPEVSNLDVVIQDKDDTFDNVAINGLVNDLMKKTNDPFRLVDQTSKEAALSAAI</sequence>
<dbReference type="Pfam" id="PF02275">
    <property type="entry name" value="CBAH"/>
    <property type="match status" value="1"/>
</dbReference>
<comment type="caution">
    <text evidence="4">The sequence shown here is derived from an EMBL/GenBank/DDBJ whole genome shotgun (WGS) entry which is preliminary data.</text>
</comment>